<dbReference type="PANTHER" id="PTHR36730">
    <property type="entry name" value="OS03G0210700 PROTEIN"/>
    <property type="match status" value="1"/>
</dbReference>
<dbReference type="PANTHER" id="PTHR36730:SF1">
    <property type="entry name" value="CATHEPSIN PROPEPTIDE INHIBITOR DOMAIN-CONTAINING PROTEIN"/>
    <property type="match status" value="1"/>
</dbReference>
<dbReference type="EMBL" id="JAVXUP010000236">
    <property type="protein sequence ID" value="KAK3033352.1"/>
    <property type="molecule type" value="Genomic_DNA"/>
</dbReference>
<comment type="caution">
    <text evidence="1">The sequence shown here is derived from an EMBL/GenBank/DDBJ whole genome shotgun (WGS) entry which is preliminary data.</text>
</comment>
<organism evidence="1 2">
    <name type="scientific">Escallonia herrerae</name>
    <dbReference type="NCBI Taxonomy" id="1293975"/>
    <lineage>
        <taxon>Eukaryota</taxon>
        <taxon>Viridiplantae</taxon>
        <taxon>Streptophyta</taxon>
        <taxon>Embryophyta</taxon>
        <taxon>Tracheophyta</taxon>
        <taxon>Spermatophyta</taxon>
        <taxon>Magnoliopsida</taxon>
        <taxon>eudicotyledons</taxon>
        <taxon>Gunneridae</taxon>
        <taxon>Pentapetalae</taxon>
        <taxon>asterids</taxon>
        <taxon>campanulids</taxon>
        <taxon>Escalloniales</taxon>
        <taxon>Escalloniaceae</taxon>
        <taxon>Escallonia</taxon>
    </lineage>
</organism>
<evidence type="ECO:0000313" key="2">
    <source>
        <dbReference type="Proteomes" id="UP001188597"/>
    </source>
</evidence>
<gene>
    <name evidence="1" type="ORF">RJ639_034402</name>
</gene>
<keyword evidence="2" id="KW-1185">Reference proteome</keyword>
<name>A0AA88WTN9_9ASTE</name>
<feature type="non-terminal residue" evidence="1">
    <location>
        <position position="1"/>
    </location>
</feature>
<sequence length="127" mass="13623">CTRSQTVTSEAIDGEKLEIFEPDFESGSGAVDKEGGSDIDVVNFSAYSYISATCAQVLQKSVLPFAASIAVLLWSGPATAGFMSGSTGIESVPGPELPQIDFLNRFNEANQKKYKQKMMQDSETLPC</sequence>
<accession>A0AA88WTN9</accession>
<protein>
    <submittedName>
        <fullName evidence="1">Uncharacterized protein</fullName>
    </submittedName>
</protein>
<evidence type="ECO:0000313" key="1">
    <source>
        <dbReference type="EMBL" id="KAK3033352.1"/>
    </source>
</evidence>
<proteinExistence type="predicted"/>
<dbReference type="AlphaFoldDB" id="A0AA88WTN9"/>
<reference evidence="1" key="1">
    <citation type="submission" date="2022-12" db="EMBL/GenBank/DDBJ databases">
        <title>Draft genome assemblies for two species of Escallonia (Escalloniales).</title>
        <authorList>
            <person name="Chanderbali A."/>
            <person name="Dervinis C."/>
            <person name="Anghel I."/>
            <person name="Soltis D."/>
            <person name="Soltis P."/>
            <person name="Zapata F."/>
        </authorList>
    </citation>
    <scope>NUCLEOTIDE SEQUENCE</scope>
    <source>
        <strain evidence="1">UCBG64.0493</strain>
        <tissue evidence="1">Leaf</tissue>
    </source>
</reference>
<dbReference type="Proteomes" id="UP001188597">
    <property type="component" value="Unassembled WGS sequence"/>
</dbReference>